<evidence type="ECO:0000256" key="1">
    <source>
        <dbReference type="SAM" id="MobiDB-lite"/>
    </source>
</evidence>
<gene>
    <name evidence="2" type="ORF">ARMGADRAFT_994978</name>
</gene>
<organism evidence="2 3">
    <name type="scientific">Armillaria gallica</name>
    <name type="common">Bulbous honey fungus</name>
    <name type="synonym">Armillaria bulbosa</name>
    <dbReference type="NCBI Taxonomy" id="47427"/>
    <lineage>
        <taxon>Eukaryota</taxon>
        <taxon>Fungi</taxon>
        <taxon>Dikarya</taxon>
        <taxon>Basidiomycota</taxon>
        <taxon>Agaricomycotina</taxon>
        <taxon>Agaricomycetes</taxon>
        <taxon>Agaricomycetidae</taxon>
        <taxon>Agaricales</taxon>
        <taxon>Marasmiineae</taxon>
        <taxon>Physalacriaceae</taxon>
        <taxon>Armillaria</taxon>
    </lineage>
</organism>
<dbReference type="OrthoDB" id="2895581at2759"/>
<keyword evidence="3" id="KW-1185">Reference proteome</keyword>
<name>A0A2H3D738_ARMGA</name>
<protein>
    <recommendedName>
        <fullName evidence="4">Heterokaryon incompatibility domain-containing protein</fullName>
    </recommendedName>
</protein>
<evidence type="ECO:0000313" key="3">
    <source>
        <dbReference type="Proteomes" id="UP000217790"/>
    </source>
</evidence>
<feature type="region of interest" description="Disordered" evidence="1">
    <location>
        <begin position="1"/>
        <end position="93"/>
    </location>
</feature>
<dbReference type="EMBL" id="KZ293663">
    <property type="protein sequence ID" value="PBK91061.1"/>
    <property type="molecule type" value="Genomic_DNA"/>
</dbReference>
<reference evidence="3" key="1">
    <citation type="journal article" date="2017" name="Nat. Ecol. Evol.">
        <title>Genome expansion and lineage-specific genetic innovations in the forest pathogenic fungi Armillaria.</title>
        <authorList>
            <person name="Sipos G."/>
            <person name="Prasanna A.N."/>
            <person name="Walter M.C."/>
            <person name="O'Connor E."/>
            <person name="Balint B."/>
            <person name="Krizsan K."/>
            <person name="Kiss B."/>
            <person name="Hess J."/>
            <person name="Varga T."/>
            <person name="Slot J."/>
            <person name="Riley R."/>
            <person name="Boka B."/>
            <person name="Rigling D."/>
            <person name="Barry K."/>
            <person name="Lee J."/>
            <person name="Mihaltcheva S."/>
            <person name="LaButti K."/>
            <person name="Lipzen A."/>
            <person name="Waldron R."/>
            <person name="Moloney N.M."/>
            <person name="Sperisen C."/>
            <person name="Kredics L."/>
            <person name="Vagvoelgyi C."/>
            <person name="Patrignani A."/>
            <person name="Fitzpatrick D."/>
            <person name="Nagy I."/>
            <person name="Doyle S."/>
            <person name="Anderson J.B."/>
            <person name="Grigoriev I.V."/>
            <person name="Gueldener U."/>
            <person name="Muensterkoetter M."/>
            <person name="Nagy L.G."/>
        </authorList>
    </citation>
    <scope>NUCLEOTIDE SEQUENCE [LARGE SCALE GENOMIC DNA]</scope>
    <source>
        <strain evidence="3">Ar21-2</strain>
    </source>
</reference>
<accession>A0A2H3D738</accession>
<dbReference type="InParanoid" id="A0A2H3D738"/>
<dbReference type="Proteomes" id="UP000217790">
    <property type="component" value="Unassembled WGS sequence"/>
</dbReference>
<feature type="compositionally biased region" description="Polar residues" evidence="1">
    <location>
        <begin position="76"/>
        <end position="93"/>
    </location>
</feature>
<sequence length="664" mass="75893">MIRKRSYSISFPDVPRKGLQPRQDPFPGRTPELEESPNTIPGRSVVEQPEHGSSSEDVGRVTVLEATPELSLPSHPVSSTMEEQLSSNTLDGRSDTLSANKSDVVRLWPPKVIDPWRRPEDISLPEVTISAFAEAGLEESLITVPKQWAYTGRKPVISSRLADTLCATLGVQGILDQLNTILGTSYTVDMPSLSSLLEECIANKYDFGMAYSRLRRIWYTDDWSTIRARIYGWEEEDREERRKALVGNRVVDPRLPPRRVWDLYSNRVVPSWYTCMDESIRPISHAWVDEKDRDAVWTPINRYEWPVPIPKDSNLNLVRIEMLNFEEEYAWLDVLCLRQVGGPGEAIRSEEWKLDVPTIGSVYSDNIVVIYLSGLGRPLSLKEGDLDSDRSWFRRAWTIQEVGEDRVFAGDSPDGPQHAKPVDNKGNYETELLTRFHRQLKSIDNLLMYEALEGMQNRLSTNPVDKIAGLAFLLDTDWIPAYYESQSLEEAWTALINSMDVEGRGKLFLSSLEPGNADAKWRPSWDQVMTKPRFDGFYTEIQVVWDEEMNEDWCHVESIEKGLVRGLAAVKGGDRHGELIVKDRIGTEHGFKIIAAHGYPIPEDTYTLILGYNYSPTNSHFYCVIGQRQGKRFEKVSVLKILDKAEWDRLQDLHIIKKCRYILV</sequence>
<proteinExistence type="predicted"/>
<evidence type="ECO:0000313" key="2">
    <source>
        <dbReference type="EMBL" id="PBK91061.1"/>
    </source>
</evidence>
<dbReference type="AlphaFoldDB" id="A0A2H3D738"/>
<evidence type="ECO:0008006" key="4">
    <source>
        <dbReference type="Google" id="ProtNLM"/>
    </source>
</evidence>
<feature type="compositionally biased region" description="Basic and acidic residues" evidence="1">
    <location>
        <begin position="48"/>
        <end position="59"/>
    </location>
</feature>